<dbReference type="OrthoDB" id="5650359at2"/>
<sequence>MRLTRLKFVELCSEAIAATRKKITPANQLSGYLKFHNENKNYYVEDILRPGKREIEPENHVEIHDLIEHSKIGYCHEFAQHLMVELGARIQEAGGVAKISLVKSMKYDHVYLEVRIYLAKERTLSMWEIDAWDPRIIDISKRPNGTVKNKEALAYGYLVKLYNSFFSDEVDYKKKFAFATVPPAQEGPAEGSCTPKHEVLEKHTDIYRDYSLEKAMIDEKIPPQGKLQYLQQPSLWQKAPVEQLKPVSLPPKRMRLA</sequence>
<comment type="caution">
    <text evidence="1">The sequence shown here is derived from an EMBL/GenBank/DDBJ whole genome shotgun (WGS) entry which is preliminary data.</text>
</comment>
<dbReference type="RefSeq" id="WP_058527443.1">
    <property type="nucleotide sequence ID" value="NZ_CAAAHY010000006.1"/>
</dbReference>
<gene>
    <name evidence="1" type="ORF">Lery_2320</name>
</gene>
<evidence type="ECO:0000313" key="2">
    <source>
        <dbReference type="Proteomes" id="UP000054773"/>
    </source>
</evidence>
<accession>A0A0W0TF00</accession>
<dbReference type="AlphaFoldDB" id="A0A0W0TF00"/>
<keyword evidence="2" id="KW-1185">Reference proteome</keyword>
<proteinExistence type="predicted"/>
<organism evidence="1 2">
    <name type="scientific">Legionella erythra</name>
    <dbReference type="NCBI Taxonomy" id="448"/>
    <lineage>
        <taxon>Bacteria</taxon>
        <taxon>Pseudomonadati</taxon>
        <taxon>Pseudomonadota</taxon>
        <taxon>Gammaproteobacteria</taxon>
        <taxon>Legionellales</taxon>
        <taxon>Legionellaceae</taxon>
        <taxon>Legionella</taxon>
    </lineage>
</organism>
<dbReference type="STRING" id="448.Lery_2320"/>
<evidence type="ECO:0000313" key="1">
    <source>
        <dbReference type="EMBL" id="KTC94153.1"/>
    </source>
</evidence>
<dbReference type="EMBL" id="LNYA01000034">
    <property type="protein sequence ID" value="KTC94153.1"/>
    <property type="molecule type" value="Genomic_DNA"/>
</dbReference>
<dbReference type="Proteomes" id="UP000054773">
    <property type="component" value="Unassembled WGS sequence"/>
</dbReference>
<dbReference type="PATRIC" id="fig|448.7.peg.2439"/>
<reference evidence="1 2" key="1">
    <citation type="submission" date="2015-11" db="EMBL/GenBank/DDBJ databases">
        <title>Genomic analysis of 38 Legionella species identifies large and diverse effector repertoires.</title>
        <authorList>
            <person name="Burstein D."/>
            <person name="Amaro F."/>
            <person name="Zusman T."/>
            <person name="Lifshitz Z."/>
            <person name="Cohen O."/>
            <person name="Gilbert J.A."/>
            <person name="Pupko T."/>
            <person name="Shuman H.A."/>
            <person name="Segal G."/>
        </authorList>
    </citation>
    <scope>NUCLEOTIDE SEQUENCE [LARGE SCALE GENOMIC DNA]</scope>
    <source>
        <strain evidence="1 2">SE-32A-C8</strain>
    </source>
</reference>
<protein>
    <submittedName>
        <fullName evidence="1">Uncharacterized protein</fullName>
    </submittedName>
</protein>
<name>A0A0W0TF00_LEGER</name>